<gene>
    <name evidence="1" type="ORF">D7003_14260</name>
</gene>
<evidence type="ECO:0000313" key="1">
    <source>
        <dbReference type="EMBL" id="RNL52078.1"/>
    </source>
</evidence>
<dbReference type="AlphaFoldDB" id="A0A3N0BSQ9"/>
<proteinExistence type="predicted"/>
<name>A0A3N0BSQ9_9MICC</name>
<sequence>MEAPVQVIINSDHNVALSETSSGDMSAMVEHTLGRFDSDLTRVEVHLSDESAGRSTGDDIRCLIEARPEGLNPETVTDNASSATDALSGALRKMVSVLDTTFGRRDHHKGGTPMGGAETS</sequence>
<accession>A0A3N0BSQ9</accession>
<evidence type="ECO:0008006" key="3">
    <source>
        <dbReference type="Google" id="ProtNLM"/>
    </source>
</evidence>
<dbReference type="EMBL" id="RBED01000114">
    <property type="protein sequence ID" value="RNL52078.1"/>
    <property type="molecule type" value="Genomic_DNA"/>
</dbReference>
<evidence type="ECO:0000313" key="2">
    <source>
        <dbReference type="Proteomes" id="UP000273807"/>
    </source>
</evidence>
<protein>
    <recommendedName>
        <fullName evidence="3">Ribosomal subunit interface protein</fullName>
    </recommendedName>
</protein>
<comment type="caution">
    <text evidence="1">The sequence shown here is derived from an EMBL/GenBank/DDBJ whole genome shotgun (WGS) entry which is preliminary data.</text>
</comment>
<dbReference type="Proteomes" id="UP000273807">
    <property type="component" value="Unassembled WGS sequence"/>
</dbReference>
<reference evidence="1 2" key="1">
    <citation type="submission" date="2018-10" db="EMBL/GenBank/DDBJ databases">
        <title>Genome sequencing of Arthrobacter oryzae TNB02.</title>
        <authorList>
            <person name="Cho Y.-J."/>
            <person name="Cho A."/>
            <person name="Kim O.-S."/>
        </authorList>
    </citation>
    <scope>NUCLEOTIDE SEQUENCE [LARGE SCALE GENOMIC DNA]</scope>
    <source>
        <strain evidence="1 2">TNB02</strain>
    </source>
</reference>
<organism evidence="1 2">
    <name type="scientific">Arthrobacter oryzae</name>
    <dbReference type="NCBI Taxonomy" id="409290"/>
    <lineage>
        <taxon>Bacteria</taxon>
        <taxon>Bacillati</taxon>
        <taxon>Actinomycetota</taxon>
        <taxon>Actinomycetes</taxon>
        <taxon>Micrococcales</taxon>
        <taxon>Micrococcaceae</taxon>
        <taxon>Arthrobacter</taxon>
    </lineage>
</organism>
<keyword evidence="2" id="KW-1185">Reference proteome</keyword>